<gene>
    <name evidence="3" type="ORF">ACAOBT_LOCUS20074</name>
</gene>
<dbReference type="OrthoDB" id="8193855at2759"/>
<dbReference type="EMBL" id="CAKOFQ010007105">
    <property type="protein sequence ID" value="CAH1991114.1"/>
    <property type="molecule type" value="Genomic_DNA"/>
</dbReference>
<dbReference type="AlphaFoldDB" id="A0A9P0L9V6"/>
<evidence type="ECO:0000313" key="4">
    <source>
        <dbReference type="Proteomes" id="UP001152888"/>
    </source>
</evidence>
<comment type="caution">
    <text evidence="3">The sequence shown here is derived from an EMBL/GenBank/DDBJ whole genome shotgun (WGS) entry which is preliminary data.</text>
</comment>
<evidence type="ECO:0000313" key="3">
    <source>
        <dbReference type="EMBL" id="CAH1991114.1"/>
    </source>
</evidence>
<accession>A0A9P0L9V6</accession>
<feature type="region of interest" description="Disordered" evidence="1">
    <location>
        <begin position="1"/>
        <end position="69"/>
    </location>
</feature>
<reference evidence="3" key="1">
    <citation type="submission" date="2022-03" db="EMBL/GenBank/DDBJ databases">
        <authorList>
            <person name="Sayadi A."/>
        </authorList>
    </citation>
    <scope>NUCLEOTIDE SEQUENCE</scope>
</reference>
<dbReference type="PANTHER" id="PTHR46599:SF2">
    <property type="entry name" value="PIGGYBAC TRANSPOSABLE ELEMENT-DERIVED PROTEIN 4-LIKE"/>
    <property type="match status" value="1"/>
</dbReference>
<organism evidence="3 4">
    <name type="scientific">Acanthoscelides obtectus</name>
    <name type="common">Bean weevil</name>
    <name type="synonym">Bruchus obtectus</name>
    <dbReference type="NCBI Taxonomy" id="200917"/>
    <lineage>
        <taxon>Eukaryota</taxon>
        <taxon>Metazoa</taxon>
        <taxon>Ecdysozoa</taxon>
        <taxon>Arthropoda</taxon>
        <taxon>Hexapoda</taxon>
        <taxon>Insecta</taxon>
        <taxon>Pterygota</taxon>
        <taxon>Neoptera</taxon>
        <taxon>Endopterygota</taxon>
        <taxon>Coleoptera</taxon>
        <taxon>Polyphaga</taxon>
        <taxon>Cucujiformia</taxon>
        <taxon>Chrysomeloidea</taxon>
        <taxon>Chrysomelidae</taxon>
        <taxon>Bruchinae</taxon>
        <taxon>Bruchini</taxon>
        <taxon>Acanthoscelides</taxon>
    </lineage>
</organism>
<protein>
    <recommendedName>
        <fullName evidence="2">PiggyBac transposable element-derived protein domain-containing protein</fullName>
    </recommendedName>
</protein>
<dbReference type="Pfam" id="PF13843">
    <property type="entry name" value="DDE_Tnp_1_7"/>
    <property type="match status" value="1"/>
</dbReference>
<feature type="compositionally biased region" description="Basic and acidic residues" evidence="1">
    <location>
        <begin position="1"/>
        <end position="12"/>
    </location>
</feature>
<sequence>MCNLDNPEHRQQALDFFYSLPDNEENSDEEPDDGANEEMDLLDFTTSDTSYTNSPRNSSTTSARNVTVPLSPEPDIEFLHSVTPELVSIQESLSDDEARDKDNEKRSWLPSCDHIHDKNIDFCKTPEPVVQISEHAKEIIYFNQILNEDILEFIVDQTNLYACQDLPRKSNKKTGPGPSNNWENTSIEEIKALIGVMIIMGIHQLPHLANYWSSDPFLTVSPVAQVMPSKRYKKLIENIHVNDNTKVIPKHESGYDKLHKVRPLIDILNESFPKAFNHSSYLAVDESMIVFKGRSSIKQYMPMKPVKRGYKVWCLADSATGYICKFDIYTGKTSDSEKQNYGLGERVVINLTSSLKNKDCMVAFDNFFTSVNLMETLLKDGIYALGTVRSNRKNLPDIYKDKTKLQRGEFMFETKGKLFAIKWLDSKNVYVLTNYFCPKDTTTVLPRNKAGERQTVYCPKVVAEYNRIMGGVDKFDQLHERYAVGRRSTKWWHRILYYLIDMSIVNSFILMKINRKRTVDQLPFRTNLARQLINGYTSRKRRNKPVQFLSNKRAVPDEVRLADVGKHLPIQQATYKRCRLAAPKPQKKEQDTCVHHAKFLYASNLVSTDSTANSN</sequence>
<feature type="compositionally biased region" description="Acidic residues" evidence="1">
    <location>
        <begin position="22"/>
        <end position="41"/>
    </location>
</feature>
<dbReference type="InterPro" id="IPR029526">
    <property type="entry name" value="PGBD"/>
</dbReference>
<dbReference type="PANTHER" id="PTHR46599">
    <property type="entry name" value="PIGGYBAC TRANSPOSABLE ELEMENT-DERIVED PROTEIN 4"/>
    <property type="match status" value="1"/>
</dbReference>
<feature type="compositionally biased region" description="Polar residues" evidence="1">
    <location>
        <begin position="44"/>
        <end position="65"/>
    </location>
</feature>
<keyword evidence="4" id="KW-1185">Reference proteome</keyword>
<evidence type="ECO:0000259" key="2">
    <source>
        <dbReference type="Pfam" id="PF13843"/>
    </source>
</evidence>
<dbReference type="Proteomes" id="UP001152888">
    <property type="component" value="Unassembled WGS sequence"/>
</dbReference>
<proteinExistence type="predicted"/>
<feature type="domain" description="PiggyBac transposable element-derived protein" evidence="2">
    <location>
        <begin position="141"/>
        <end position="508"/>
    </location>
</feature>
<evidence type="ECO:0000256" key="1">
    <source>
        <dbReference type="SAM" id="MobiDB-lite"/>
    </source>
</evidence>
<name>A0A9P0L9V6_ACAOB</name>